<keyword evidence="2" id="KW-1185">Reference proteome</keyword>
<reference evidence="1 2" key="1">
    <citation type="submission" date="2020-04" db="EMBL/GenBank/DDBJ databases">
        <title>Plant Genome Project.</title>
        <authorList>
            <person name="Zhang R.-G."/>
        </authorList>
    </citation>
    <scope>NUCLEOTIDE SEQUENCE [LARGE SCALE GENOMIC DNA]</scope>
    <source>
        <strain evidence="1">YNK0</strain>
        <tissue evidence="1">Leaf</tissue>
    </source>
</reference>
<dbReference type="AlphaFoldDB" id="A0A834YDL3"/>
<gene>
    <name evidence="1" type="ORF">HHK36_027663</name>
</gene>
<accession>A0A834YDL3</accession>
<protein>
    <submittedName>
        <fullName evidence="1">Uncharacterized protein</fullName>
    </submittedName>
</protein>
<evidence type="ECO:0000313" key="2">
    <source>
        <dbReference type="Proteomes" id="UP000655225"/>
    </source>
</evidence>
<dbReference type="EMBL" id="JABCRI010000021">
    <property type="protein sequence ID" value="KAF8380181.1"/>
    <property type="molecule type" value="Genomic_DNA"/>
</dbReference>
<evidence type="ECO:0000313" key="1">
    <source>
        <dbReference type="EMBL" id="KAF8380181.1"/>
    </source>
</evidence>
<dbReference type="InterPro" id="IPR037163">
    <property type="entry name" value="Spermidine_synt_N_sf"/>
</dbReference>
<dbReference type="Gene3D" id="2.30.140.10">
    <property type="entry name" value="Spermidine synthase, tetramerisation domain"/>
    <property type="match status" value="1"/>
</dbReference>
<proteinExistence type="predicted"/>
<name>A0A834YDL3_TETSI</name>
<organism evidence="1 2">
    <name type="scientific">Tetracentron sinense</name>
    <name type="common">Spur-leaf</name>
    <dbReference type="NCBI Taxonomy" id="13715"/>
    <lineage>
        <taxon>Eukaryota</taxon>
        <taxon>Viridiplantae</taxon>
        <taxon>Streptophyta</taxon>
        <taxon>Embryophyta</taxon>
        <taxon>Tracheophyta</taxon>
        <taxon>Spermatophyta</taxon>
        <taxon>Magnoliopsida</taxon>
        <taxon>Trochodendrales</taxon>
        <taxon>Trochodendraceae</taxon>
        <taxon>Tetracentron</taxon>
    </lineage>
</organism>
<dbReference type="Proteomes" id="UP000655225">
    <property type="component" value="Unassembled WGS sequence"/>
</dbReference>
<sequence length="196" mass="21803">MESGTNGEESTLIKGHAEYQDIAIFDTKHFMKVLEIDGDTRFAERDEISTRDSDLPTPSHVVGIPVIGCGPSLCSQAAHIISDLTTILLNPISDEPSKPHEDMMVLKISQQESIIDGDLEVPSDVPNTSSFTIFLYSLLSSSESRRCSNVEGQNGYHAEMDESASESVNKKNRWKENIINYGETFTKQSYLQEEVQ</sequence>
<comment type="caution">
    <text evidence="1">The sequence shown here is derived from an EMBL/GenBank/DDBJ whole genome shotgun (WGS) entry which is preliminary data.</text>
</comment>